<keyword evidence="10 12" id="KW-0289">Folate biosynthesis</keyword>
<feature type="domain" description="Pterin-binding" evidence="13">
    <location>
        <begin position="5"/>
        <end position="257"/>
    </location>
</feature>
<dbReference type="NCBIfam" id="TIGR01496">
    <property type="entry name" value="DHPS"/>
    <property type="match status" value="1"/>
</dbReference>
<dbReference type="GO" id="GO:0004156">
    <property type="term" value="F:dihydropteroate synthase activity"/>
    <property type="evidence" value="ECO:0007669"/>
    <property type="project" value="UniProtKB-EC"/>
</dbReference>
<dbReference type="Proteomes" id="UP000184139">
    <property type="component" value="Unassembled WGS sequence"/>
</dbReference>
<comment type="pathway">
    <text evidence="3 12">Cofactor biosynthesis; tetrahydrofolate biosynthesis; 7,8-dihydrofolate from 2-amino-4-hydroxy-6-hydroxymethyl-7,8-dihydropteridine diphosphate and 4-aminobenzoate: step 1/2.</text>
</comment>
<dbReference type="InterPro" id="IPR045031">
    <property type="entry name" value="DHP_synth-like"/>
</dbReference>
<proteinExistence type="inferred from homology"/>
<sequence>MTDGPRVMGIVNVTPDSFSDGGSCSDLPGAVEHARMLIESGADIIDIGGESTRPFADPVSLGAELERTIPLINAIRTFSDIPISIDTRKAEVARQALTAGASLINDISAVRGDPDMLAVIADSDAEVIIMHMQGTPDTMQVDPRYEDVVGEIYDFLAERLATLAAAGIDPARIIVDPGIGFGKRLQHNLSLIKHIDRFAGLGRPVLLGHSRKRFLGDLTGCPAQDRDLATAVVSALCLDKVSLLRVHDVAATRQALRIAQAISQAD</sequence>
<evidence type="ECO:0000256" key="2">
    <source>
        <dbReference type="ARBA" id="ARBA00001946"/>
    </source>
</evidence>
<evidence type="ECO:0000256" key="7">
    <source>
        <dbReference type="ARBA" id="ARBA00022679"/>
    </source>
</evidence>
<evidence type="ECO:0000256" key="8">
    <source>
        <dbReference type="ARBA" id="ARBA00022723"/>
    </source>
</evidence>
<dbReference type="PROSITE" id="PS00793">
    <property type="entry name" value="DHPS_2"/>
    <property type="match status" value="1"/>
</dbReference>
<dbReference type="PROSITE" id="PS50972">
    <property type="entry name" value="PTERIN_BINDING"/>
    <property type="match status" value="1"/>
</dbReference>
<evidence type="ECO:0000313" key="14">
    <source>
        <dbReference type="EMBL" id="SHH62222.1"/>
    </source>
</evidence>
<dbReference type="SUPFAM" id="SSF51717">
    <property type="entry name" value="Dihydropteroate synthetase-like"/>
    <property type="match status" value="1"/>
</dbReference>
<dbReference type="EMBL" id="FQXS01000005">
    <property type="protein sequence ID" value="SHH62222.1"/>
    <property type="molecule type" value="Genomic_DNA"/>
</dbReference>
<accession>A0A1M5UGP7</accession>
<dbReference type="InterPro" id="IPR000489">
    <property type="entry name" value="Pterin-binding_dom"/>
</dbReference>
<comment type="catalytic activity">
    <reaction evidence="1">
        <text>(7,8-dihydropterin-6-yl)methyl diphosphate + 4-aminobenzoate = 7,8-dihydropteroate + diphosphate</text>
        <dbReference type="Rhea" id="RHEA:19949"/>
        <dbReference type="ChEBI" id="CHEBI:17836"/>
        <dbReference type="ChEBI" id="CHEBI:17839"/>
        <dbReference type="ChEBI" id="CHEBI:33019"/>
        <dbReference type="ChEBI" id="CHEBI:72950"/>
        <dbReference type="EC" id="2.5.1.15"/>
    </reaction>
</comment>
<organism evidence="14 15">
    <name type="scientific">Desulfofustis glycolicus DSM 9705</name>
    <dbReference type="NCBI Taxonomy" id="1121409"/>
    <lineage>
        <taxon>Bacteria</taxon>
        <taxon>Pseudomonadati</taxon>
        <taxon>Thermodesulfobacteriota</taxon>
        <taxon>Desulfobulbia</taxon>
        <taxon>Desulfobulbales</taxon>
        <taxon>Desulfocapsaceae</taxon>
        <taxon>Desulfofustis</taxon>
    </lineage>
</organism>
<dbReference type="PANTHER" id="PTHR20941">
    <property type="entry name" value="FOLATE SYNTHESIS PROTEINS"/>
    <property type="match status" value="1"/>
</dbReference>
<evidence type="ECO:0000256" key="5">
    <source>
        <dbReference type="ARBA" id="ARBA00012458"/>
    </source>
</evidence>
<evidence type="ECO:0000259" key="13">
    <source>
        <dbReference type="PROSITE" id="PS50972"/>
    </source>
</evidence>
<keyword evidence="8 12" id="KW-0479">Metal-binding</keyword>
<dbReference type="AlphaFoldDB" id="A0A1M5UGP7"/>
<dbReference type="EC" id="2.5.1.15" evidence="5 12"/>
<reference evidence="14 15" key="1">
    <citation type="submission" date="2016-11" db="EMBL/GenBank/DDBJ databases">
        <authorList>
            <person name="Jaros S."/>
            <person name="Januszkiewicz K."/>
            <person name="Wedrychowicz H."/>
        </authorList>
    </citation>
    <scope>NUCLEOTIDE SEQUENCE [LARGE SCALE GENOMIC DNA]</scope>
    <source>
        <strain evidence="14 15">DSM 9705</strain>
    </source>
</reference>
<comment type="function">
    <text evidence="12">Catalyzes the condensation of para-aminobenzoate (pABA) with 6-hydroxymethyl-7,8-dihydropterin diphosphate (DHPt-PP) to form 7,8-dihydropteroate (H2Pte), the immediate precursor of folate derivatives.</text>
</comment>
<evidence type="ECO:0000256" key="4">
    <source>
        <dbReference type="ARBA" id="ARBA00009503"/>
    </source>
</evidence>
<dbReference type="FunFam" id="3.20.20.20:FF:000006">
    <property type="entry name" value="Dihydropteroate synthase"/>
    <property type="match status" value="1"/>
</dbReference>
<evidence type="ECO:0000256" key="9">
    <source>
        <dbReference type="ARBA" id="ARBA00022842"/>
    </source>
</evidence>
<dbReference type="UniPathway" id="UPA00077">
    <property type="reaction ID" value="UER00156"/>
</dbReference>
<dbReference type="Gene3D" id="3.20.20.20">
    <property type="entry name" value="Dihydropteroate synthase-like"/>
    <property type="match status" value="1"/>
</dbReference>
<comment type="cofactor">
    <cofactor evidence="2 12">
        <name>Mg(2+)</name>
        <dbReference type="ChEBI" id="CHEBI:18420"/>
    </cofactor>
</comment>
<dbReference type="GO" id="GO:0005829">
    <property type="term" value="C:cytosol"/>
    <property type="evidence" value="ECO:0007669"/>
    <property type="project" value="TreeGrafter"/>
</dbReference>
<evidence type="ECO:0000313" key="15">
    <source>
        <dbReference type="Proteomes" id="UP000184139"/>
    </source>
</evidence>
<dbReference type="PANTHER" id="PTHR20941:SF1">
    <property type="entry name" value="FOLIC ACID SYNTHESIS PROTEIN FOL1"/>
    <property type="match status" value="1"/>
</dbReference>
<keyword evidence="7 12" id="KW-0808">Transferase</keyword>
<dbReference type="InterPro" id="IPR011005">
    <property type="entry name" value="Dihydropteroate_synth-like_sf"/>
</dbReference>
<dbReference type="CDD" id="cd00739">
    <property type="entry name" value="DHPS"/>
    <property type="match status" value="1"/>
</dbReference>
<dbReference type="InterPro" id="IPR006390">
    <property type="entry name" value="DHP_synth_dom"/>
</dbReference>
<evidence type="ECO:0000256" key="6">
    <source>
        <dbReference type="ARBA" id="ARBA00016919"/>
    </source>
</evidence>
<gene>
    <name evidence="14" type="ORF">SAMN02745124_01151</name>
</gene>
<dbReference type="GO" id="GO:0046656">
    <property type="term" value="P:folic acid biosynthetic process"/>
    <property type="evidence" value="ECO:0007669"/>
    <property type="project" value="UniProtKB-KW"/>
</dbReference>
<keyword evidence="9 12" id="KW-0460">Magnesium</keyword>
<dbReference type="STRING" id="1121409.SAMN02745124_01151"/>
<dbReference type="PROSITE" id="PS00792">
    <property type="entry name" value="DHPS_1"/>
    <property type="match status" value="1"/>
</dbReference>
<name>A0A1M5UGP7_9BACT</name>
<dbReference type="GO" id="GO:0046872">
    <property type="term" value="F:metal ion binding"/>
    <property type="evidence" value="ECO:0007669"/>
    <property type="project" value="UniProtKB-KW"/>
</dbReference>
<dbReference type="RefSeq" id="WP_073374141.1">
    <property type="nucleotide sequence ID" value="NZ_FQXS01000005.1"/>
</dbReference>
<evidence type="ECO:0000256" key="1">
    <source>
        <dbReference type="ARBA" id="ARBA00000012"/>
    </source>
</evidence>
<protein>
    <recommendedName>
        <fullName evidence="6 12">Dihydropteroate synthase</fullName>
        <shortName evidence="12">DHPS</shortName>
        <ecNumber evidence="5 12">2.5.1.15</ecNumber>
    </recommendedName>
    <alternativeName>
        <fullName evidence="11 12">Dihydropteroate pyrophosphorylase</fullName>
    </alternativeName>
</protein>
<comment type="similarity">
    <text evidence="4 12">Belongs to the DHPS family.</text>
</comment>
<dbReference type="GO" id="GO:0046654">
    <property type="term" value="P:tetrahydrofolate biosynthetic process"/>
    <property type="evidence" value="ECO:0007669"/>
    <property type="project" value="UniProtKB-UniPathway"/>
</dbReference>
<dbReference type="Pfam" id="PF00809">
    <property type="entry name" value="Pterin_bind"/>
    <property type="match status" value="1"/>
</dbReference>
<keyword evidence="15" id="KW-1185">Reference proteome</keyword>
<evidence type="ECO:0000256" key="3">
    <source>
        <dbReference type="ARBA" id="ARBA00004763"/>
    </source>
</evidence>
<evidence type="ECO:0000256" key="10">
    <source>
        <dbReference type="ARBA" id="ARBA00022909"/>
    </source>
</evidence>
<dbReference type="OrthoDB" id="9811744at2"/>
<evidence type="ECO:0000256" key="12">
    <source>
        <dbReference type="RuleBase" id="RU361205"/>
    </source>
</evidence>
<evidence type="ECO:0000256" key="11">
    <source>
        <dbReference type="ARBA" id="ARBA00030193"/>
    </source>
</evidence>